<dbReference type="PANTHER" id="PTHR43434:SF16">
    <property type="entry name" value="BLL8046 PROTEIN"/>
    <property type="match status" value="1"/>
</dbReference>
<accession>A0ABY3R335</accession>
<dbReference type="SUPFAM" id="SSF56784">
    <property type="entry name" value="HAD-like"/>
    <property type="match status" value="1"/>
</dbReference>
<keyword evidence="2" id="KW-1185">Reference proteome</keyword>
<dbReference type="PANTHER" id="PTHR43434">
    <property type="entry name" value="PHOSPHOGLYCOLATE PHOSPHATASE"/>
    <property type="match status" value="1"/>
</dbReference>
<dbReference type="Pfam" id="PF13419">
    <property type="entry name" value="HAD_2"/>
    <property type="match status" value="1"/>
</dbReference>
<dbReference type="Gene3D" id="1.10.150.240">
    <property type="entry name" value="Putative phosphatase, domain 2"/>
    <property type="match status" value="1"/>
</dbReference>
<protein>
    <submittedName>
        <fullName evidence="1">HAD family hydrolase</fullName>
    </submittedName>
</protein>
<dbReference type="InterPro" id="IPR023214">
    <property type="entry name" value="HAD_sf"/>
</dbReference>
<keyword evidence="1" id="KW-0378">Hydrolase</keyword>
<dbReference type="RefSeq" id="WP_162479129.1">
    <property type="nucleotide sequence ID" value="NZ_CP088101.1"/>
</dbReference>
<dbReference type="Proteomes" id="UP001430990">
    <property type="component" value="Plasmid pCC829_1"/>
</dbReference>
<dbReference type="EMBL" id="CP088101">
    <property type="protein sequence ID" value="UFW91902.1"/>
    <property type="molecule type" value="Genomic_DNA"/>
</dbReference>
<evidence type="ECO:0000313" key="2">
    <source>
        <dbReference type="Proteomes" id="UP001430990"/>
    </source>
</evidence>
<name>A0ABY3R335_9BRAD</name>
<geneLocation type="plasmid" evidence="1 2">
    <name>pCC829_1</name>
</geneLocation>
<gene>
    <name evidence="1" type="ORF">BjapCC829_46700</name>
</gene>
<dbReference type="InterPro" id="IPR041492">
    <property type="entry name" value="HAD_2"/>
</dbReference>
<evidence type="ECO:0000313" key="1">
    <source>
        <dbReference type="EMBL" id="UFW91902.1"/>
    </source>
</evidence>
<dbReference type="InterPro" id="IPR050155">
    <property type="entry name" value="HAD-like_hydrolase_sf"/>
</dbReference>
<reference evidence="1" key="1">
    <citation type="submission" date="2021-11" db="EMBL/GenBank/DDBJ databases">
        <title>Australian commercial rhizobial inoculants.</title>
        <authorList>
            <person name="Kohlmeier M.G."/>
            <person name="O'Hara G.W."/>
            <person name="Colombi E."/>
            <person name="Ramsay J.P."/>
            <person name="Terpolilli J."/>
        </authorList>
    </citation>
    <scope>NUCLEOTIDE SEQUENCE</scope>
    <source>
        <strain evidence="1">CC829</strain>
        <plasmid evidence="1">pCC829_1</plasmid>
    </source>
</reference>
<sequence>MFSGFIFDVEGTLVDSVPQNLRSLQDALERFGCRVPYQTLQLYSGLDGDQTLQLILPESSESVRKEILEEQGTIYEREYLASVKPVDGVRDVFRALTEHGGKIALATDCKGIAFKRYISLMNADDFITATACGDDVEHGKPDPRLVGIALRKLALAGAQSVMVGDTPYDAEAGLEAGAKAAGVLTGGFSAETLSQAGCFVVAEDLRGLLPYLLRDEPEPERMQLDWLRKSA</sequence>
<dbReference type="SFLD" id="SFLDS00003">
    <property type="entry name" value="Haloacid_Dehalogenase"/>
    <property type="match status" value="1"/>
</dbReference>
<dbReference type="InterPro" id="IPR023198">
    <property type="entry name" value="PGP-like_dom2"/>
</dbReference>
<keyword evidence="1" id="KW-0614">Plasmid</keyword>
<proteinExistence type="predicted"/>
<dbReference type="GO" id="GO:0016787">
    <property type="term" value="F:hydrolase activity"/>
    <property type="evidence" value="ECO:0007669"/>
    <property type="project" value="UniProtKB-KW"/>
</dbReference>
<dbReference type="InterPro" id="IPR036412">
    <property type="entry name" value="HAD-like_sf"/>
</dbReference>
<dbReference type="SFLD" id="SFLDG01129">
    <property type="entry name" value="C1.5:_HAD__Beta-PGM__Phosphata"/>
    <property type="match status" value="1"/>
</dbReference>
<organism evidence="1 2">
    <name type="scientific">Bradyrhizobium barranii</name>
    <dbReference type="NCBI Taxonomy" id="2992140"/>
    <lineage>
        <taxon>Bacteria</taxon>
        <taxon>Pseudomonadati</taxon>
        <taxon>Pseudomonadota</taxon>
        <taxon>Alphaproteobacteria</taxon>
        <taxon>Hyphomicrobiales</taxon>
        <taxon>Nitrobacteraceae</taxon>
        <taxon>Bradyrhizobium</taxon>
    </lineage>
</organism>
<dbReference type="Gene3D" id="3.40.50.1000">
    <property type="entry name" value="HAD superfamily/HAD-like"/>
    <property type="match status" value="1"/>
</dbReference>